<dbReference type="InterPro" id="IPR004839">
    <property type="entry name" value="Aminotransferase_I/II_large"/>
</dbReference>
<evidence type="ECO:0000313" key="4">
    <source>
        <dbReference type="EMBL" id="RUS91069.1"/>
    </source>
</evidence>
<evidence type="ECO:0000259" key="3">
    <source>
        <dbReference type="Pfam" id="PF00155"/>
    </source>
</evidence>
<dbReference type="PRINTS" id="PR00753">
    <property type="entry name" value="ACCSYNTHASE"/>
</dbReference>
<dbReference type="InterPro" id="IPR050478">
    <property type="entry name" value="Ethylene_sulfur-biosynth"/>
</dbReference>
<comment type="caution">
    <text evidence="4">The sequence shown here is derived from an EMBL/GenBank/DDBJ whole genome shotgun (WGS) entry which is preliminary data.</text>
</comment>
<reference evidence="4 5" key="1">
    <citation type="submission" date="2019-01" db="EMBL/GenBank/DDBJ databases">
        <title>A draft genome assembly of the solar-powered sea slug Elysia chlorotica.</title>
        <authorList>
            <person name="Cai H."/>
            <person name="Li Q."/>
            <person name="Fang X."/>
            <person name="Li J."/>
            <person name="Curtis N.E."/>
            <person name="Altenburger A."/>
            <person name="Shibata T."/>
            <person name="Feng M."/>
            <person name="Maeda T."/>
            <person name="Schwartz J.A."/>
            <person name="Shigenobu S."/>
            <person name="Lundholm N."/>
            <person name="Nishiyama T."/>
            <person name="Yang H."/>
            <person name="Hasebe M."/>
            <person name="Li S."/>
            <person name="Pierce S.K."/>
            <person name="Wang J."/>
        </authorList>
    </citation>
    <scope>NUCLEOTIDE SEQUENCE [LARGE SCALE GENOMIC DNA]</scope>
    <source>
        <strain evidence="4">EC2010</strain>
        <tissue evidence="4">Whole organism of an adult</tissue>
    </source>
</reference>
<dbReference type="Gene3D" id="3.40.640.10">
    <property type="entry name" value="Type I PLP-dependent aspartate aminotransferase-like (Major domain)"/>
    <property type="match status" value="1"/>
</dbReference>
<accession>A0A3S1A0Z1</accession>
<dbReference type="CDD" id="cd00609">
    <property type="entry name" value="AAT_like"/>
    <property type="match status" value="1"/>
</dbReference>
<gene>
    <name evidence="4" type="ORF">EGW08_001197</name>
</gene>
<protein>
    <recommendedName>
        <fullName evidence="3">Aminotransferase class I/classII large domain-containing protein</fullName>
    </recommendedName>
</protein>
<feature type="region of interest" description="Disordered" evidence="2">
    <location>
        <begin position="42"/>
        <end position="68"/>
    </location>
</feature>
<keyword evidence="1" id="KW-0663">Pyridoxal phosphate</keyword>
<dbReference type="SUPFAM" id="SSF53383">
    <property type="entry name" value="PLP-dependent transferases"/>
    <property type="match status" value="1"/>
</dbReference>
<dbReference type="PANTHER" id="PTHR43795">
    <property type="entry name" value="BIFUNCTIONAL ASPARTATE AMINOTRANSFERASE AND GLUTAMATE/ASPARTATE-PREPHENATE AMINOTRANSFERASE-RELATED"/>
    <property type="match status" value="1"/>
</dbReference>
<dbReference type="Gene3D" id="3.90.1150.10">
    <property type="entry name" value="Aspartate Aminotransferase, domain 1"/>
    <property type="match status" value="1"/>
</dbReference>
<dbReference type="STRING" id="188477.A0A3S1A0Z1"/>
<dbReference type="AlphaFoldDB" id="A0A3S1A0Z1"/>
<evidence type="ECO:0000256" key="1">
    <source>
        <dbReference type="ARBA" id="ARBA00022898"/>
    </source>
</evidence>
<sequence>MLCTRRVFGRQLMIQSKTGKKQFRSSLWLKLDRSYWTGHPFRSSGRMDSNSKPSTPHPDGATQDPSYDGLSDRALKAFSVSPAFNDYLSRTKHNKYHPETNPQGVVAFGLAENKVAVDVLQPKLEAIAARKEDPKIYSYGDTVGETGFRHSLKRFLEHNFHPLQELDINQLIVTNGVTVLLENLAFALASPGEYIMIPKPYYYRLILDFVERPGVNILPVEQPLPSDTKDNRYALDVPALEAAYLQAVREGKVVRAIHITNPSNPTGDIYTAQELRDLLDFAHRYNLHVIANELYGLSTYDPQVDFTSILSLPQPDPGRVHFLWGFSKDFGLSGIRISAMYTRHPGLLRFSRQTGIYIRPTEMGQNRLKHLIDDTDYIDTQALPEVRRRMWARHQSVKQQIEACGGRVHPSPATIFRWLDLSSFLTTPDLEGERDLFDRLYKAGVHLMSGESLGHSLPGWFRMVAALEDFAHTEGMNRLVSVLNEIRRERQQQNKTASRSSRDDISGMNVF</sequence>
<dbReference type="EMBL" id="RQTK01000019">
    <property type="protein sequence ID" value="RUS91069.1"/>
    <property type="molecule type" value="Genomic_DNA"/>
</dbReference>
<dbReference type="Proteomes" id="UP000271974">
    <property type="component" value="Unassembled WGS sequence"/>
</dbReference>
<dbReference type="PANTHER" id="PTHR43795:SF39">
    <property type="entry name" value="AMINOTRANSFERASE CLASS I_CLASSII DOMAIN-CONTAINING PROTEIN"/>
    <property type="match status" value="1"/>
</dbReference>
<proteinExistence type="predicted"/>
<organism evidence="4 5">
    <name type="scientific">Elysia chlorotica</name>
    <name type="common">Eastern emerald elysia</name>
    <name type="synonym">Sea slug</name>
    <dbReference type="NCBI Taxonomy" id="188477"/>
    <lineage>
        <taxon>Eukaryota</taxon>
        <taxon>Metazoa</taxon>
        <taxon>Spiralia</taxon>
        <taxon>Lophotrochozoa</taxon>
        <taxon>Mollusca</taxon>
        <taxon>Gastropoda</taxon>
        <taxon>Heterobranchia</taxon>
        <taxon>Euthyneura</taxon>
        <taxon>Panpulmonata</taxon>
        <taxon>Sacoglossa</taxon>
        <taxon>Placobranchoidea</taxon>
        <taxon>Plakobranchidae</taxon>
        <taxon>Elysia</taxon>
    </lineage>
</organism>
<evidence type="ECO:0000256" key="2">
    <source>
        <dbReference type="SAM" id="MobiDB-lite"/>
    </source>
</evidence>
<dbReference type="GO" id="GO:0006520">
    <property type="term" value="P:amino acid metabolic process"/>
    <property type="evidence" value="ECO:0007669"/>
    <property type="project" value="TreeGrafter"/>
</dbReference>
<evidence type="ECO:0000313" key="5">
    <source>
        <dbReference type="Proteomes" id="UP000271974"/>
    </source>
</evidence>
<dbReference type="GO" id="GO:0030170">
    <property type="term" value="F:pyridoxal phosphate binding"/>
    <property type="evidence" value="ECO:0007669"/>
    <property type="project" value="InterPro"/>
</dbReference>
<feature type="domain" description="Aminotransferase class I/classII large" evidence="3">
    <location>
        <begin position="109"/>
        <end position="466"/>
    </location>
</feature>
<dbReference type="InterPro" id="IPR015424">
    <property type="entry name" value="PyrdxlP-dep_Trfase"/>
</dbReference>
<dbReference type="InterPro" id="IPR015422">
    <property type="entry name" value="PyrdxlP-dep_Trfase_small"/>
</dbReference>
<dbReference type="Pfam" id="PF00155">
    <property type="entry name" value="Aminotran_1_2"/>
    <property type="match status" value="1"/>
</dbReference>
<dbReference type="InterPro" id="IPR015421">
    <property type="entry name" value="PyrdxlP-dep_Trfase_major"/>
</dbReference>
<keyword evidence="5" id="KW-1185">Reference proteome</keyword>
<feature type="region of interest" description="Disordered" evidence="2">
    <location>
        <begin position="490"/>
        <end position="511"/>
    </location>
</feature>
<dbReference type="GO" id="GO:0008483">
    <property type="term" value="F:transaminase activity"/>
    <property type="evidence" value="ECO:0007669"/>
    <property type="project" value="TreeGrafter"/>
</dbReference>
<name>A0A3S1A0Z1_ELYCH</name>
<dbReference type="OrthoDB" id="691673at2759"/>